<feature type="region of interest" description="Disordered" evidence="1">
    <location>
        <begin position="137"/>
        <end position="199"/>
    </location>
</feature>
<evidence type="ECO:0000313" key="4">
    <source>
        <dbReference type="Proteomes" id="UP001304895"/>
    </source>
</evidence>
<accession>A0AAN6ZAD3</accession>
<reference evidence="3" key="2">
    <citation type="submission" date="2023-05" db="EMBL/GenBank/DDBJ databases">
        <authorList>
            <consortium name="Lawrence Berkeley National Laboratory"/>
            <person name="Steindorff A."/>
            <person name="Hensen N."/>
            <person name="Bonometti L."/>
            <person name="Westerberg I."/>
            <person name="Brannstrom I.O."/>
            <person name="Guillou S."/>
            <person name="Cros-Aarteil S."/>
            <person name="Calhoun S."/>
            <person name="Haridas S."/>
            <person name="Kuo A."/>
            <person name="Mondo S."/>
            <person name="Pangilinan J."/>
            <person name="Riley R."/>
            <person name="Labutti K."/>
            <person name="Andreopoulos B."/>
            <person name="Lipzen A."/>
            <person name="Chen C."/>
            <person name="Yanf M."/>
            <person name="Daum C."/>
            <person name="Ng V."/>
            <person name="Clum A."/>
            <person name="Ohm R."/>
            <person name="Martin F."/>
            <person name="Silar P."/>
            <person name="Natvig D."/>
            <person name="Lalanne C."/>
            <person name="Gautier V."/>
            <person name="Ament-Velasquez S.L."/>
            <person name="Kruys A."/>
            <person name="Hutchinson M.I."/>
            <person name="Powell A.J."/>
            <person name="Barry K."/>
            <person name="Miller A.N."/>
            <person name="Grigoriev I.V."/>
            <person name="Debuchy R."/>
            <person name="Gladieux P."/>
            <person name="Thoren M.H."/>
            <person name="Johannesson H."/>
        </authorList>
    </citation>
    <scope>NUCLEOTIDE SEQUENCE</scope>
    <source>
        <strain evidence="3">CBS 123565</strain>
    </source>
</reference>
<feature type="compositionally biased region" description="Basic and acidic residues" evidence="1">
    <location>
        <begin position="263"/>
        <end position="272"/>
    </location>
</feature>
<comment type="caution">
    <text evidence="3">The sequence shown here is derived from an EMBL/GenBank/DDBJ whole genome shotgun (WGS) entry which is preliminary data.</text>
</comment>
<dbReference type="InterPro" id="IPR003615">
    <property type="entry name" value="HNH_nuc"/>
</dbReference>
<dbReference type="Pfam" id="PF13391">
    <property type="entry name" value="HNH_2"/>
    <property type="match status" value="1"/>
</dbReference>
<feature type="compositionally biased region" description="Low complexity" evidence="1">
    <location>
        <begin position="242"/>
        <end position="254"/>
    </location>
</feature>
<name>A0AAN6ZAD3_9PEZI</name>
<feature type="compositionally biased region" description="Basic and acidic residues" evidence="1">
    <location>
        <begin position="171"/>
        <end position="191"/>
    </location>
</feature>
<sequence>MDRYCRRPLEVSAINDDKNILVLRKDLHHLFDSRRFTFVPKRFRACASESAELVTHVLLPSGSPEFVGLYHNRSPQLIRGISVECLFARFAWSLFTGELIPFLQSDLKYTVRLWDKANGEAETQTLRGLDVRSSAQVFDSTRSQSRSVSPKKRPLPIQGGGRVDDSDGYLSDDRDSTSDEHDRHSCDESPRGRPRKRRWETLGHDAEVPSLSASLASTTQSSLVSGLERHLSQPLTPKVEDTTTSLASSADDTTGGQKPAKRIHIEEPGVEN</sequence>
<keyword evidence="4" id="KW-1185">Reference proteome</keyword>
<feature type="domain" description="HNH nuclease" evidence="2">
    <location>
        <begin position="3"/>
        <end position="39"/>
    </location>
</feature>
<dbReference type="AlphaFoldDB" id="A0AAN6ZAD3"/>
<evidence type="ECO:0000256" key="1">
    <source>
        <dbReference type="SAM" id="MobiDB-lite"/>
    </source>
</evidence>
<reference evidence="3" key="1">
    <citation type="journal article" date="2023" name="Mol. Phylogenet. Evol.">
        <title>Genome-scale phylogeny and comparative genomics of the fungal order Sordariales.</title>
        <authorList>
            <person name="Hensen N."/>
            <person name="Bonometti L."/>
            <person name="Westerberg I."/>
            <person name="Brannstrom I.O."/>
            <person name="Guillou S."/>
            <person name="Cros-Aarteil S."/>
            <person name="Calhoun S."/>
            <person name="Haridas S."/>
            <person name="Kuo A."/>
            <person name="Mondo S."/>
            <person name="Pangilinan J."/>
            <person name="Riley R."/>
            <person name="LaButti K."/>
            <person name="Andreopoulos B."/>
            <person name="Lipzen A."/>
            <person name="Chen C."/>
            <person name="Yan M."/>
            <person name="Daum C."/>
            <person name="Ng V."/>
            <person name="Clum A."/>
            <person name="Steindorff A."/>
            <person name="Ohm R.A."/>
            <person name="Martin F."/>
            <person name="Silar P."/>
            <person name="Natvig D.O."/>
            <person name="Lalanne C."/>
            <person name="Gautier V."/>
            <person name="Ament-Velasquez S.L."/>
            <person name="Kruys A."/>
            <person name="Hutchinson M.I."/>
            <person name="Powell A.J."/>
            <person name="Barry K."/>
            <person name="Miller A.N."/>
            <person name="Grigoriev I.V."/>
            <person name="Debuchy R."/>
            <person name="Gladieux P."/>
            <person name="Hiltunen Thoren M."/>
            <person name="Johannesson H."/>
        </authorList>
    </citation>
    <scope>NUCLEOTIDE SEQUENCE</scope>
    <source>
        <strain evidence="3">CBS 123565</strain>
    </source>
</reference>
<dbReference type="Proteomes" id="UP001304895">
    <property type="component" value="Unassembled WGS sequence"/>
</dbReference>
<proteinExistence type="predicted"/>
<feature type="compositionally biased region" description="Polar residues" evidence="1">
    <location>
        <begin position="137"/>
        <end position="148"/>
    </location>
</feature>
<dbReference type="EMBL" id="MU853432">
    <property type="protein sequence ID" value="KAK4130716.1"/>
    <property type="molecule type" value="Genomic_DNA"/>
</dbReference>
<organism evidence="3 4">
    <name type="scientific">Trichocladium antarcticum</name>
    <dbReference type="NCBI Taxonomy" id="1450529"/>
    <lineage>
        <taxon>Eukaryota</taxon>
        <taxon>Fungi</taxon>
        <taxon>Dikarya</taxon>
        <taxon>Ascomycota</taxon>
        <taxon>Pezizomycotina</taxon>
        <taxon>Sordariomycetes</taxon>
        <taxon>Sordariomycetidae</taxon>
        <taxon>Sordariales</taxon>
        <taxon>Chaetomiaceae</taxon>
        <taxon>Trichocladium</taxon>
    </lineage>
</organism>
<evidence type="ECO:0000259" key="2">
    <source>
        <dbReference type="Pfam" id="PF13391"/>
    </source>
</evidence>
<evidence type="ECO:0000313" key="3">
    <source>
        <dbReference type="EMBL" id="KAK4130716.1"/>
    </source>
</evidence>
<gene>
    <name evidence="3" type="ORF">BT67DRAFT_445335</name>
</gene>
<feature type="region of interest" description="Disordered" evidence="1">
    <location>
        <begin position="224"/>
        <end position="272"/>
    </location>
</feature>
<protein>
    <recommendedName>
        <fullName evidence="2">HNH nuclease domain-containing protein</fullName>
    </recommendedName>
</protein>